<dbReference type="GO" id="GO:0005975">
    <property type="term" value="P:carbohydrate metabolic process"/>
    <property type="evidence" value="ECO:0007669"/>
    <property type="project" value="InterPro"/>
</dbReference>
<comment type="caution">
    <text evidence="3">The sequence shown here is derived from an EMBL/GenBank/DDBJ whole genome shotgun (WGS) entry which is preliminary data.</text>
</comment>
<evidence type="ECO:0000256" key="1">
    <source>
        <dbReference type="ARBA" id="ARBA00022729"/>
    </source>
</evidence>
<dbReference type="Proteomes" id="UP000824063">
    <property type="component" value="Unassembled WGS sequence"/>
</dbReference>
<organism evidence="3 4">
    <name type="scientific">Candidatus Enterococcus avicola</name>
    <dbReference type="NCBI Taxonomy" id="2838561"/>
    <lineage>
        <taxon>Bacteria</taxon>
        <taxon>Bacillati</taxon>
        <taxon>Bacillota</taxon>
        <taxon>Bacilli</taxon>
        <taxon>Lactobacillales</taxon>
        <taxon>Enterococcaceae</taxon>
        <taxon>Enterococcus</taxon>
    </lineage>
</organism>
<dbReference type="SUPFAM" id="SSF88713">
    <property type="entry name" value="Glycoside hydrolase/deacetylase"/>
    <property type="match status" value="1"/>
</dbReference>
<protein>
    <submittedName>
        <fullName evidence="3">Polysaccharide deacetylase family protein</fullName>
    </submittedName>
</protein>
<dbReference type="InterPro" id="IPR011330">
    <property type="entry name" value="Glyco_hydro/deAcase_b/a-brl"/>
</dbReference>
<proteinExistence type="predicted"/>
<sequence>MFLTLVFHEIRPQKEIDAGQRPIHVADGYEDRLPLPLYNSTENFSEQMSYLKDNGYNFLTLEQIKAFYENATPLPDKAILITFDDAYQSQKKYAYPILKALNIPAVLFEPSGWVFEEASPYAEAFSQVLSFDEIAEMSDVFTTANHTHHFHQRHGIEESRCMWESPANVAADILRNNDFVTDTEVFAYPFGLYNVKSITILEELGFKLAFTTKPSFNSKSTNPLELCREVVPYTFTMTDFKKMLGEL</sequence>
<reference evidence="3" key="1">
    <citation type="journal article" date="2021" name="PeerJ">
        <title>Extensive microbial diversity within the chicken gut microbiome revealed by metagenomics and culture.</title>
        <authorList>
            <person name="Gilroy R."/>
            <person name="Ravi A."/>
            <person name="Getino M."/>
            <person name="Pursley I."/>
            <person name="Horton D.L."/>
            <person name="Alikhan N.F."/>
            <person name="Baker D."/>
            <person name="Gharbi K."/>
            <person name="Hall N."/>
            <person name="Watson M."/>
            <person name="Adriaenssens E.M."/>
            <person name="Foster-Nyarko E."/>
            <person name="Jarju S."/>
            <person name="Secka A."/>
            <person name="Antonio M."/>
            <person name="Oren A."/>
            <person name="Chaudhuri R.R."/>
            <person name="La Ragione R."/>
            <person name="Hildebrand F."/>
            <person name="Pallen M.J."/>
        </authorList>
    </citation>
    <scope>NUCLEOTIDE SEQUENCE</scope>
    <source>
        <strain evidence="3">CHK172-16539</strain>
    </source>
</reference>
<accession>A0A9D2F762</accession>
<dbReference type="GO" id="GO:0016810">
    <property type="term" value="F:hydrolase activity, acting on carbon-nitrogen (but not peptide) bonds"/>
    <property type="evidence" value="ECO:0007669"/>
    <property type="project" value="InterPro"/>
</dbReference>
<dbReference type="PANTHER" id="PTHR34216">
    <property type="match status" value="1"/>
</dbReference>
<keyword evidence="1" id="KW-0732">Signal</keyword>
<evidence type="ECO:0000313" key="3">
    <source>
        <dbReference type="EMBL" id="HIZ53424.1"/>
    </source>
</evidence>
<dbReference type="PROSITE" id="PS51677">
    <property type="entry name" value="NODB"/>
    <property type="match status" value="1"/>
</dbReference>
<dbReference type="EMBL" id="DXBN01000128">
    <property type="protein sequence ID" value="HIZ53424.1"/>
    <property type="molecule type" value="Genomic_DNA"/>
</dbReference>
<gene>
    <name evidence="3" type="ORF">IAA20_05740</name>
</gene>
<dbReference type="AlphaFoldDB" id="A0A9D2F762"/>
<evidence type="ECO:0000259" key="2">
    <source>
        <dbReference type="PROSITE" id="PS51677"/>
    </source>
</evidence>
<dbReference type="PANTHER" id="PTHR34216:SF7">
    <property type="entry name" value="POLY-BETA-1,6-N-ACETYL-D-GLUCOSAMINE N-DEACETYLASE"/>
    <property type="match status" value="1"/>
</dbReference>
<reference evidence="3" key="2">
    <citation type="submission" date="2021-04" db="EMBL/GenBank/DDBJ databases">
        <authorList>
            <person name="Gilroy R."/>
        </authorList>
    </citation>
    <scope>NUCLEOTIDE SEQUENCE</scope>
    <source>
        <strain evidence="3">CHK172-16539</strain>
    </source>
</reference>
<evidence type="ECO:0000313" key="4">
    <source>
        <dbReference type="Proteomes" id="UP000824063"/>
    </source>
</evidence>
<dbReference type="InterPro" id="IPR051398">
    <property type="entry name" value="Polysacch_Deacetylase"/>
</dbReference>
<feature type="domain" description="NodB homology" evidence="2">
    <location>
        <begin position="77"/>
        <end position="247"/>
    </location>
</feature>
<dbReference type="Pfam" id="PF01522">
    <property type="entry name" value="Polysacc_deac_1"/>
    <property type="match status" value="1"/>
</dbReference>
<dbReference type="InterPro" id="IPR002509">
    <property type="entry name" value="NODB_dom"/>
</dbReference>
<name>A0A9D2F762_9ENTE</name>
<dbReference type="Gene3D" id="3.20.20.370">
    <property type="entry name" value="Glycoside hydrolase/deacetylase"/>
    <property type="match status" value="1"/>
</dbReference>